<sequence length="611" mass="71197">MYKKIEKLLYKVEKPGRYIGNEFNMFRKDLDKVNVRFGFCFPDVYEVGMSHLGMHVLYNIKNEVEDFYCERVFAPWVDMENEMRKEKIELFTLETFTPIKELDMLGFTLQYELSYTNILNMLSLGNIPMLSSDRDETYPIVIAGGICAYNPEPLAEFMDIFVMGEGEEVNIELMNLYKEMKKKNYNKDEFLIEAAKIEGIYVPKLYEVKYKEDGTIEDFFPLISDIPKKINKRIVKNFDKGYYPKQMLVPNVEVVHDRAVIEVFRGCTRGCRFCQAGMVYRPVREKSIETIKEYSRKVVESTGYGEISLASLSTLDYSEIEQLINDLIDENEKDRVGVSLPSLRLDSFSTEVMKKIQKIRKTGLTFAPEAGTQRLRDVINKGISEENIVETLEKIFPLGWSRVKFYFMIGLPTETYEDLDGIMDISNLATYTYSKMPSELKKQRVSVTTSASCFVPKPFTPFQWMAQDTIEEFEKKQKYLRKKINNKKVKFIYHDADTSFLEAVFARGDRKLSKVILKAWEKGAKFDGWNEHFDLNIWMEAFNELSINPEFYAHRERSYDEILPWDFVDVGVSKSYLIREDKNSKVEKKTVDCREGCTNCGVNQDFLGGVC</sequence>
<feature type="domain" description="Radical SAM core" evidence="1">
    <location>
        <begin position="253"/>
        <end position="495"/>
    </location>
</feature>
<evidence type="ECO:0000313" key="2">
    <source>
        <dbReference type="EMBL" id="BEP29921.1"/>
    </source>
</evidence>
<accession>A0AAU9E5G7</accession>
<dbReference type="InterPro" id="IPR058240">
    <property type="entry name" value="rSAM_sf"/>
</dbReference>
<dbReference type="RefSeq" id="WP_338535531.1">
    <property type="nucleotide sequence ID" value="NZ_AP028654.1"/>
</dbReference>
<dbReference type="SFLD" id="SFLDS00029">
    <property type="entry name" value="Radical_SAM"/>
    <property type="match status" value="1"/>
</dbReference>
<protein>
    <submittedName>
        <fullName evidence="2">TIGR03960 family B12-binding radical SAM protein</fullName>
    </submittedName>
</protein>
<evidence type="ECO:0000259" key="1">
    <source>
        <dbReference type="PROSITE" id="PS51918"/>
    </source>
</evidence>
<reference evidence="2 3" key="1">
    <citation type="submission" date="2023-08" db="EMBL/GenBank/DDBJ databases">
        <title>Helicovermis profunda gen. nov., sp. nov., a novel mesophilic, fermentative bacterium within the Bacillota from a deep-sea hydrothermal vent chimney.</title>
        <authorList>
            <person name="Miyazaki U."/>
            <person name="Mizutani D."/>
            <person name="Hashimoto Y."/>
            <person name="Tame A."/>
            <person name="Sawayama S."/>
            <person name="Miyazaki J."/>
            <person name="Takai K."/>
            <person name="Nakagawa S."/>
        </authorList>
    </citation>
    <scope>NUCLEOTIDE SEQUENCE [LARGE SCALE GENOMIC DNA]</scope>
    <source>
        <strain evidence="2 3">S502</strain>
    </source>
</reference>
<dbReference type="NCBIfam" id="TIGR03960">
    <property type="entry name" value="rSAM_fuse_unch"/>
    <property type="match status" value="1"/>
</dbReference>
<dbReference type="GO" id="GO:0003824">
    <property type="term" value="F:catalytic activity"/>
    <property type="evidence" value="ECO:0007669"/>
    <property type="project" value="InterPro"/>
</dbReference>
<dbReference type="PANTHER" id="PTHR42731">
    <property type="entry name" value="SLL1084 PROTEIN"/>
    <property type="match status" value="1"/>
</dbReference>
<dbReference type="Gene3D" id="3.80.30.20">
    <property type="entry name" value="tm_1862 like domain"/>
    <property type="match status" value="1"/>
</dbReference>
<dbReference type="InterPro" id="IPR007197">
    <property type="entry name" value="rSAM"/>
</dbReference>
<dbReference type="EMBL" id="AP028654">
    <property type="protein sequence ID" value="BEP29921.1"/>
    <property type="molecule type" value="Genomic_DNA"/>
</dbReference>
<dbReference type="InterPro" id="IPR023404">
    <property type="entry name" value="rSAM_horseshoe"/>
</dbReference>
<gene>
    <name evidence="2" type="ORF">HLPR_22520</name>
</gene>
<dbReference type="SFLD" id="SFLDG01082">
    <property type="entry name" value="B12-binding_domain_containing"/>
    <property type="match status" value="1"/>
</dbReference>
<dbReference type="InterPro" id="IPR045784">
    <property type="entry name" value="Radical_SAM_N2"/>
</dbReference>
<keyword evidence="3" id="KW-1185">Reference proteome</keyword>
<dbReference type="PROSITE" id="PS51918">
    <property type="entry name" value="RADICAL_SAM"/>
    <property type="match status" value="1"/>
</dbReference>
<name>A0AAU9E5G7_9FIRM</name>
<dbReference type="SMART" id="SM00729">
    <property type="entry name" value="Elp3"/>
    <property type="match status" value="1"/>
</dbReference>
<organism evidence="2 3">
    <name type="scientific">Helicovermis profundi</name>
    <dbReference type="NCBI Taxonomy" id="3065157"/>
    <lineage>
        <taxon>Bacteria</taxon>
        <taxon>Bacillati</taxon>
        <taxon>Bacillota</taxon>
        <taxon>Clostridia</taxon>
        <taxon>Helicovermis</taxon>
    </lineage>
</organism>
<dbReference type="Pfam" id="PF19864">
    <property type="entry name" value="Radical_SAM_N2"/>
    <property type="match status" value="1"/>
</dbReference>
<evidence type="ECO:0000313" key="3">
    <source>
        <dbReference type="Proteomes" id="UP001321786"/>
    </source>
</evidence>
<dbReference type="AlphaFoldDB" id="A0AAU9E5G7"/>
<dbReference type="InterPro" id="IPR023862">
    <property type="entry name" value="CHP03960_rSAM"/>
</dbReference>
<proteinExistence type="predicted"/>
<dbReference type="Pfam" id="PF04055">
    <property type="entry name" value="Radical_SAM"/>
    <property type="match status" value="1"/>
</dbReference>
<dbReference type="Proteomes" id="UP001321786">
    <property type="component" value="Chromosome"/>
</dbReference>
<dbReference type="SUPFAM" id="SSF102114">
    <property type="entry name" value="Radical SAM enzymes"/>
    <property type="match status" value="1"/>
</dbReference>
<dbReference type="GO" id="GO:0051536">
    <property type="term" value="F:iron-sulfur cluster binding"/>
    <property type="evidence" value="ECO:0007669"/>
    <property type="project" value="InterPro"/>
</dbReference>
<dbReference type="InterPro" id="IPR006638">
    <property type="entry name" value="Elp3/MiaA/NifB-like_rSAM"/>
</dbReference>
<dbReference type="PANTHER" id="PTHR42731:SF1">
    <property type="entry name" value="RADICAL SAM DOMAIN PROTEIN"/>
    <property type="match status" value="1"/>
</dbReference>
<dbReference type="KEGG" id="hprf:HLPR_22520"/>
<dbReference type="CDD" id="cd01335">
    <property type="entry name" value="Radical_SAM"/>
    <property type="match status" value="1"/>
</dbReference>